<dbReference type="Proteomes" id="UP000763484">
    <property type="component" value="Unassembled WGS sequence"/>
</dbReference>
<feature type="domain" description="YbaK/aminoacyl-tRNA synthetase-associated" evidence="1">
    <location>
        <begin position="28"/>
        <end position="141"/>
    </location>
</feature>
<proteinExistence type="predicted"/>
<dbReference type="InterPro" id="IPR007214">
    <property type="entry name" value="YbaK/aa-tRNA-synth-assoc-dom"/>
</dbReference>
<organism evidence="2 3">
    <name type="scientific">Candidatus Acidifodinimicrobium mancum</name>
    <dbReference type="NCBI Taxonomy" id="2898728"/>
    <lineage>
        <taxon>Archaea</taxon>
        <taxon>Candidatus Parvarchaeota</taxon>
        <taxon>Candidatus Acidifodinimicrobiaceae</taxon>
        <taxon>Candidatus Acidifodinimicrobium</taxon>
    </lineage>
</organism>
<name>A0A8T3UYP0_9ARCH</name>
<evidence type="ECO:0000259" key="1">
    <source>
        <dbReference type="Pfam" id="PF04073"/>
    </source>
</evidence>
<evidence type="ECO:0000313" key="3">
    <source>
        <dbReference type="Proteomes" id="UP000763484"/>
    </source>
</evidence>
<dbReference type="PANTHER" id="PTHR30411">
    <property type="entry name" value="CYTOPLASMIC PROTEIN"/>
    <property type="match status" value="1"/>
</dbReference>
<dbReference type="EMBL" id="JADFAQ010000014">
    <property type="protein sequence ID" value="MBE5727924.1"/>
    <property type="molecule type" value="Genomic_DNA"/>
</dbReference>
<gene>
    <name evidence="2" type="ORF">IHE50_00715</name>
</gene>
<dbReference type="SUPFAM" id="SSF55826">
    <property type="entry name" value="YbaK/ProRS associated domain"/>
    <property type="match status" value="1"/>
</dbReference>
<accession>A0A8T3UYP0</accession>
<sequence length="154" mass="17107">MKTEKDLEKFVRDNNIPAVVMKEVGESRSSSAAADTLKIGVERIAKTICLVADDEFVSVILPGDKRIDLEKLKTLLRKNRIRLAHDDEIIEHTGFEKGGVPPISYKSKFIIDSSLDPNEEVFCGGGSKESVLRIKVKDIITIDNPLISDVLEEV</sequence>
<comment type="caution">
    <text evidence="2">The sequence shown here is derived from an EMBL/GenBank/DDBJ whole genome shotgun (WGS) entry which is preliminary data.</text>
</comment>
<evidence type="ECO:0000313" key="2">
    <source>
        <dbReference type="EMBL" id="MBE5727924.1"/>
    </source>
</evidence>
<dbReference type="CDD" id="cd04332">
    <property type="entry name" value="YbaK_like"/>
    <property type="match status" value="1"/>
</dbReference>
<dbReference type="AlphaFoldDB" id="A0A8T3UYP0"/>
<dbReference type="InterPro" id="IPR036754">
    <property type="entry name" value="YbaK/aa-tRNA-synt-asso_dom_sf"/>
</dbReference>
<protein>
    <submittedName>
        <fullName evidence="2">YbaK/EbsC family protein</fullName>
    </submittedName>
</protein>
<dbReference type="Gene3D" id="3.90.960.10">
    <property type="entry name" value="YbaK/aminoacyl-tRNA synthetase-associated domain"/>
    <property type="match status" value="1"/>
</dbReference>
<reference evidence="2 3" key="1">
    <citation type="submission" date="2020-09" db="EMBL/GenBank/DDBJ databases">
        <title>Genomic characterization of a novel Parvarchaeota family in acid mine drainage sediments.</title>
        <authorList>
            <person name="Luo Z.-H."/>
        </authorList>
    </citation>
    <scope>NUCLEOTIDE SEQUENCE [LARGE SCALE GENOMIC DNA]</scope>
    <source>
        <strain evidence="2">TL1-5_bins.178</strain>
    </source>
</reference>
<dbReference type="PANTHER" id="PTHR30411:SF9">
    <property type="entry name" value="MULTIFUNCTIONAL SER_THR-TRNA DEACYLASE PROXP-Y"/>
    <property type="match status" value="1"/>
</dbReference>
<dbReference type="Pfam" id="PF04073">
    <property type="entry name" value="tRNA_edit"/>
    <property type="match status" value="1"/>
</dbReference>
<dbReference type="GO" id="GO:0002161">
    <property type="term" value="F:aminoacyl-tRNA deacylase activity"/>
    <property type="evidence" value="ECO:0007669"/>
    <property type="project" value="InterPro"/>
</dbReference>